<dbReference type="InterPro" id="IPR000531">
    <property type="entry name" value="Beta-barrel_TonB"/>
</dbReference>
<accession>A0A3N7HTV7</accession>
<dbReference type="SUPFAM" id="SSF56935">
    <property type="entry name" value="Porins"/>
    <property type="match status" value="1"/>
</dbReference>
<evidence type="ECO:0000256" key="1">
    <source>
        <dbReference type="ARBA" id="ARBA00004571"/>
    </source>
</evidence>
<evidence type="ECO:0000256" key="12">
    <source>
        <dbReference type="PROSITE-ProRule" id="PRU01360"/>
    </source>
</evidence>
<feature type="chain" id="PRO_5017992254" evidence="14">
    <location>
        <begin position="46"/>
        <end position="643"/>
    </location>
</feature>
<dbReference type="GO" id="GO:0006811">
    <property type="term" value="P:monoatomic ion transport"/>
    <property type="evidence" value="ECO:0007669"/>
    <property type="project" value="UniProtKB-KW"/>
</dbReference>
<evidence type="ECO:0000259" key="16">
    <source>
        <dbReference type="Pfam" id="PF07715"/>
    </source>
</evidence>
<keyword evidence="8 13" id="KW-0798">TonB box</keyword>
<evidence type="ECO:0000256" key="14">
    <source>
        <dbReference type="SAM" id="SignalP"/>
    </source>
</evidence>
<keyword evidence="5 12" id="KW-0812">Transmembrane</keyword>
<dbReference type="InterPro" id="IPR036942">
    <property type="entry name" value="Beta-barrel_TonB_sf"/>
</dbReference>
<comment type="caution">
    <text evidence="17">The sequence shown here is derived from an EMBL/GenBank/DDBJ whole genome shotgun (WGS) entry which is preliminary data.</text>
</comment>
<dbReference type="Pfam" id="PF00593">
    <property type="entry name" value="TonB_dep_Rec_b-barrel"/>
    <property type="match status" value="1"/>
</dbReference>
<comment type="subcellular location">
    <subcellularLocation>
        <location evidence="1 12">Cell outer membrane</location>
        <topology evidence="1 12">Multi-pass membrane protein</topology>
    </subcellularLocation>
</comment>
<evidence type="ECO:0000256" key="13">
    <source>
        <dbReference type="RuleBase" id="RU003357"/>
    </source>
</evidence>
<dbReference type="Gene3D" id="2.40.170.20">
    <property type="entry name" value="TonB-dependent receptor, beta-barrel domain"/>
    <property type="match status" value="1"/>
</dbReference>
<keyword evidence="9 12" id="KW-0472">Membrane</keyword>
<gene>
    <name evidence="17" type="ORF">DZC73_07475</name>
</gene>
<dbReference type="InterPro" id="IPR039426">
    <property type="entry name" value="TonB-dep_rcpt-like"/>
</dbReference>
<keyword evidence="10 17" id="KW-0675">Receptor</keyword>
<evidence type="ECO:0000259" key="15">
    <source>
        <dbReference type="Pfam" id="PF00593"/>
    </source>
</evidence>
<evidence type="ECO:0000256" key="3">
    <source>
        <dbReference type="ARBA" id="ARBA00022448"/>
    </source>
</evidence>
<dbReference type="PANTHER" id="PTHR30069:SF53">
    <property type="entry name" value="COLICIN I RECEPTOR-RELATED"/>
    <property type="match status" value="1"/>
</dbReference>
<reference evidence="17 18" key="1">
    <citation type="submission" date="2018-08" db="EMBL/GenBank/DDBJ databases">
        <authorList>
            <person name="Khan S.A."/>
            <person name="Jeon C.O."/>
            <person name="Chun B.H."/>
            <person name="Jeong S.E."/>
        </authorList>
    </citation>
    <scope>NUCLEOTIDE SEQUENCE [LARGE SCALE GENOMIC DNA]</scope>
    <source>
        <strain evidence="17 18">S-16</strain>
    </source>
</reference>
<proteinExistence type="inferred from homology"/>
<keyword evidence="11 12" id="KW-0998">Cell outer membrane</keyword>
<dbReference type="EMBL" id="QUSW01000002">
    <property type="protein sequence ID" value="RQP24726.1"/>
    <property type="molecule type" value="Genomic_DNA"/>
</dbReference>
<evidence type="ECO:0000256" key="5">
    <source>
        <dbReference type="ARBA" id="ARBA00022692"/>
    </source>
</evidence>
<dbReference type="GO" id="GO:0009279">
    <property type="term" value="C:cell outer membrane"/>
    <property type="evidence" value="ECO:0007669"/>
    <property type="project" value="UniProtKB-SubCell"/>
</dbReference>
<feature type="domain" description="TonB-dependent receptor-like beta-barrel" evidence="15">
    <location>
        <begin position="267"/>
        <end position="613"/>
    </location>
</feature>
<dbReference type="InterPro" id="IPR037066">
    <property type="entry name" value="Plug_dom_sf"/>
</dbReference>
<keyword evidence="18" id="KW-1185">Reference proteome</keyword>
<keyword evidence="4 12" id="KW-1134">Transmembrane beta strand</keyword>
<sequence>MPAGKLARAFESALLSMKNSVCIARPLGLAIAVICAQGFALQAHAQTTNLGPVVITGSREPMPLSRLVGDISVIDAEQIRNSSADSVEDLLRRQGGVQLSRTGGPGQSASLLLRGNSASGTVVLIDGVRVGSATLGQTDLSSLSLAQIDRIEILRGPGSSLYGSDAMGGVVQIITKRGQGAPSFTAHAAVGGYGSHEVDAALDGTVGAFDFAASLSHEGSDGVSAVLPTDVFGRYNPDADGYKRTGASLRGGFTVAPGHRVGLSVLDNRLNSQFDSAEYNPPTFAADPSPDFRNRFNTRVVSADYRGAWSPQWVTSLQIATQRDSLESGGTTMSRYDTDRQQVTAQAAWTPIAGHQLLGAIENLEEKVTAAALAGVSKRHNNALVFGYTGKLDGHKLQADLRHDHNSASGNVDTGKIGWGYDLTPSLSVRAVAGTAFRAPSFNELYYPGYGVSTIRPERSRSIEVGANWTDGDTSAGITIYENHMRDLIGYEPDPAKCPTGYTFGCAANIDKAKLRGATINASHKIGAFALHATVDFLDAKEATTGTRLIRRAAHQESFGVDWNSGPLSLGATLLDVGGRPEGGRDLDAYQVLDLQARYKLDTHWQFEAKLLNATNRQYEPARDYQALGRQVWIGVRFDGFGG</sequence>
<dbReference type="PANTHER" id="PTHR30069">
    <property type="entry name" value="TONB-DEPENDENT OUTER MEMBRANE RECEPTOR"/>
    <property type="match status" value="1"/>
</dbReference>
<dbReference type="Proteomes" id="UP000267464">
    <property type="component" value="Unassembled WGS sequence"/>
</dbReference>
<dbReference type="Gene3D" id="2.170.130.10">
    <property type="entry name" value="TonB-dependent receptor, plug domain"/>
    <property type="match status" value="1"/>
</dbReference>
<dbReference type="AlphaFoldDB" id="A0A3N7HTV7"/>
<organism evidence="17 18">
    <name type="scientific">Piscinibacter terrae</name>
    <dbReference type="NCBI Taxonomy" id="2496871"/>
    <lineage>
        <taxon>Bacteria</taxon>
        <taxon>Pseudomonadati</taxon>
        <taxon>Pseudomonadota</taxon>
        <taxon>Betaproteobacteria</taxon>
        <taxon>Burkholderiales</taxon>
        <taxon>Sphaerotilaceae</taxon>
        <taxon>Piscinibacter</taxon>
    </lineage>
</organism>
<evidence type="ECO:0000313" key="18">
    <source>
        <dbReference type="Proteomes" id="UP000267464"/>
    </source>
</evidence>
<keyword evidence="3 12" id="KW-0813">Transport</keyword>
<evidence type="ECO:0000256" key="8">
    <source>
        <dbReference type="ARBA" id="ARBA00023077"/>
    </source>
</evidence>
<feature type="domain" description="TonB-dependent receptor plug" evidence="16">
    <location>
        <begin position="67"/>
        <end position="170"/>
    </location>
</feature>
<evidence type="ECO:0000256" key="10">
    <source>
        <dbReference type="ARBA" id="ARBA00023170"/>
    </source>
</evidence>
<evidence type="ECO:0000256" key="9">
    <source>
        <dbReference type="ARBA" id="ARBA00023136"/>
    </source>
</evidence>
<evidence type="ECO:0000256" key="4">
    <source>
        <dbReference type="ARBA" id="ARBA00022452"/>
    </source>
</evidence>
<comment type="similarity">
    <text evidence="2 12 13">Belongs to the TonB-dependent receptor family.</text>
</comment>
<evidence type="ECO:0000256" key="6">
    <source>
        <dbReference type="ARBA" id="ARBA00022729"/>
    </source>
</evidence>
<dbReference type="PROSITE" id="PS52016">
    <property type="entry name" value="TONB_DEPENDENT_REC_3"/>
    <property type="match status" value="1"/>
</dbReference>
<keyword evidence="6 14" id="KW-0732">Signal</keyword>
<feature type="signal peptide" evidence="14">
    <location>
        <begin position="1"/>
        <end position="45"/>
    </location>
</feature>
<protein>
    <submittedName>
        <fullName evidence="17">TonB-dependent receptor</fullName>
    </submittedName>
</protein>
<evidence type="ECO:0000256" key="7">
    <source>
        <dbReference type="ARBA" id="ARBA00023065"/>
    </source>
</evidence>
<evidence type="ECO:0000256" key="11">
    <source>
        <dbReference type="ARBA" id="ARBA00023237"/>
    </source>
</evidence>
<dbReference type="InterPro" id="IPR012910">
    <property type="entry name" value="Plug_dom"/>
</dbReference>
<name>A0A3N7HTV7_9BURK</name>
<dbReference type="Pfam" id="PF07715">
    <property type="entry name" value="Plug"/>
    <property type="match status" value="1"/>
</dbReference>
<keyword evidence="7" id="KW-0406">Ion transport</keyword>
<dbReference type="CDD" id="cd01347">
    <property type="entry name" value="ligand_gated_channel"/>
    <property type="match status" value="1"/>
</dbReference>
<reference evidence="17 18" key="2">
    <citation type="submission" date="2018-12" db="EMBL/GenBank/DDBJ databases">
        <title>Rhizobacter gummiphilus sp. nov., a rubber-degrading bacterium isolated from the soil of a botanical garden in Japan.</title>
        <authorList>
            <person name="Shunsuke S.S."/>
        </authorList>
    </citation>
    <scope>NUCLEOTIDE SEQUENCE [LARGE SCALE GENOMIC DNA]</scope>
    <source>
        <strain evidence="17 18">S-16</strain>
    </source>
</reference>
<evidence type="ECO:0000313" key="17">
    <source>
        <dbReference type="EMBL" id="RQP24726.1"/>
    </source>
</evidence>
<evidence type="ECO:0000256" key="2">
    <source>
        <dbReference type="ARBA" id="ARBA00009810"/>
    </source>
</evidence>
<dbReference type="GO" id="GO:0015889">
    <property type="term" value="P:cobalamin transport"/>
    <property type="evidence" value="ECO:0007669"/>
    <property type="project" value="TreeGrafter"/>
</dbReference>